<proteinExistence type="predicted"/>
<dbReference type="Proteomes" id="UP001055634">
    <property type="component" value="Segment"/>
</dbReference>
<reference evidence="1" key="1">
    <citation type="submission" date="2022-04" db="EMBL/GenBank/DDBJ databases">
        <authorList>
            <person name="Friedrich I."/>
            <person name="Schneider D."/>
            <person name="Poehlein A."/>
            <person name="Hertel R."/>
            <person name="Daniel R."/>
        </authorList>
    </citation>
    <scope>NUCLEOTIDE SEQUENCE</scope>
</reference>
<dbReference type="EMBL" id="ON529850">
    <property type="protein sequence ID" value="UTC28037.1"/>
    <property type="molecule type" value="Genomic_DNA"/>
</dbReference>
<evidence type="ECO:0000313" key="2">
    <source>
        <dbReference type="Proteomes" id="UP001055634"/>
    </source>
</evidence>
<gene>
    <name evidence="1" type="ORF">GURKE_00040</name>
</gene>
<name>A0A9E7N3V9_9CAUD</name>
<keyword evidence="2" id="KW-1185">Reference proteome</keyword>
<protein>
    <submittedName>
        <fullName evidence="1">Uncharacterized protein</fullName>
    </submittedName>
</protein>
<sequence>MQPFTCTARIAVEPHVDRSAVEALYHLKGELTERLEKADAYPLSFDVTLTATTRFTVFAATPEEADVKALAVAESLGLGAVVEITPERG</sequence>
<evidence type="ECO:0000313" key="1">
    <source>
        <dbReference type="EMBL" id="UTC28037.1"/>
    </source>
</evidence>
<organism evidence="1 2">
    <name type="scientific">Brevundimonas phage vB_BpoS-Gurke</name>
    <dbReference type="NCBI Taxonomy" id="2948599"/>
    <lineage>
        <taxon>Viruses</taxon>
        <taxon>Duplodnaviria</taxon>
        <taxon>Heunggongvirae</taxon>
        <taxon>Uroviricota</taxon>
        <taxon>Caudoviricetes</taxon>
        <taxon>Jeanschmidtviridae</taxon>
        <taxon>Kikimoravirus</taxon>
        <taxon>Kikimoravirus gurke</taxon>
    </lineage>
</organism>
<accession>A0A9E7N3V9</accession>